<protein>
    <recommendedName>
        <fullName evidence="3">Dehydrin</fullName>
    </recommendedName>
</protein>
<feature type="compositionally biased region" description="Basic and acidic residues" evidence="1">
    <location>
        <begin position="61"/>
        <end position="70"/>
    </location>
</feature>
<evidence type="ECO:0000313" key="2">
    <source>
        <dbReference type="EMBL" id="VFU65966.1"/>
    </source>
</evidence>
<feature type="compositionally biased region" description="Basic and acidic residues" evidence="1">
    <location>
        <begin position="96"/>
        <end position="121"/>
    </location>
</feature>
<evidence type="ECO:0008006" key="3">
    <source>
        <dbReference type="Google" id="ProtNLM"/>
    </source>
</evidence>
<reference evidence="2" key="1">
    <citation type="submission" date="2019-03" db="EMBL/GenBank/DDBJ databases">
        <authorList>
            <person name="Mank J."/>
            <person name="Almeida P."/>
        </authorList>
    </citation>
    <scope>NUCLEOTIDE SEQUENCE</scope>
    <source>
        <strain evidence="2">78183</strain>
    </source>
</reference>
<dbReference type="InterPro" id="IPR030513">
    <property type="entry name" value="Dehydrin_CS"/>
</dbReference>
<evidence type="ECO:0000256" key="1">
    <source>
        <dbReference type="SAM" id="MobiDB-lite"/>
    </source>
</evidence>
<sequence>MLMAIAAAVTATKHLAPLPYIRHGRVEDVEHIKNHFKDIKKKKKRKTMAGMMNKIEGQFGGKKEDQRKGEPQGGHGQQAPKCDTQGGQGQQVHNTQGERPEGFVDKIKDKIPGVGGDKHQGDTQGGCNQQGHNTQGERKEGCCDKTPGLGGTGGVGGGGERKKHGRVKDVEVFFFFCLLPFSSLLRTYKYGTCFLHNSISKTISKI</sequence>
<organism evidence="2">
    <name type="scientific">Salix viminalis</name>
    <name type="common">Common osier</name>
    <name type="synonym">Basket willow</name>
    <dbReference type="NCBI Taxonomy" id="40686"/>
    <lineage>
        <taxon>Eukaryota</taxon>
        <taxon>Viridiplantae</taxon>
        <taxon>Streptophyta</taxon>
        <taxon>Embryophyta</taxon>
        <taxon>Tracheophyta</taxon>
        <taxon>Spermatophyta</taxon>
        <taxon>Magnoliopsida</taxon>
        <taxon>eudicotyledons</taxon>
        <taxon>Gunneridae</taxon>
        <taxon>Pentapetalae</taxon>
        <taxon>rosids</taxon>
        <taxon>fabids</taxon>
        <taxon>Malpighiales</taxon>
        <taxon>Salicaceae</taxon>
        <taxon>Saliceae</taxon>
        <taxon>Salix</taxon>
    </lineage>
</organism>
<dbReference type="PROSITE" id="PS00823">
    <property type="entry name" value="DEHYDRIN_2"/>
    <property type="match status" value="1"/>
</dbReference>
<accession>A0A6N2NLV2</accession>
<feature type="compositionally biased region" description="Polar residues" evidence="1">
    <location>
        <begin position="125"/>
        <end position="134"/>
    </location>
</feature>
<dbReference type="EMBL" id="CAADRP010002318">
    <property type="protein sequence ID" value="VFU65966.1"/>
    <property type="molecule type" value="Genomic_DNA"/>
</dbReference>
<name>A0A6N2NLV2_SALVM</name>
<dbReference type="AlphaFoldDB" id="A0A6N2NLV2"/>
<proteinExistence type="predicted"/>
<gene>
    <name evidence="2" type="ORF">SVIM_LOCUS508810</name>
</gene>
<feature type="region of interest" description="Disordered" evidence="1">
    <location>
        <begin position="53"/>
        <end position="140"/>
    </location>
</feature>